<evidence type="ECO:0000313" key="2">
    <source>
        <dbReference type="EnsemblPlants" id="ONIVA06G17040.1"/>
    </source>
</evidence>
<dbReference type="AlphaFoldDB" id="A0A0E0HQL9"/>
<keyword evidence="3" id="KW-1185">Reference proteome</keyword>
<dbReference type="Gramene" id="ONIVA06G17040.1">
    <property type="protein sequence ID" value="ONIVA06G17040.1"/>
    <property type="gene ID" value="ONIVA06G17040"/>
</dbReference>
<evidence type="ECO:0000256" key="1">
    <source>
        <dbReference type="SAM" id="MobiDB-lite"/>
    </source>
</evidence>
<evidence type="ECO:0000313" key="3">
    <source>
        <dbReference type="Proteomes" id="UP000006591"/>
    </source>
</evidence>
<dbReference type="EnsemblPlants" id="ONIVA06G17040.1">
    <property type="protein sequence ID" value="ONIVA06G17040.1"/>
    <property type="gene ID" value="ONIVA06G17040"/>
</dbReference>
<accession>A0A0E0HQL9</accession>
<feature type="region of interest" description="Disordered" evidence="1">
    <location>
        <begin position="1"/>
        <end position="34"/>
    </location>
</feature>
<organism evidence="2">
    <name type="scientific">Oryza nivara</name>
    <name type="common">Indian wild rice</name>
    <name type="synonym">Oryza sativa f. spontanea</name>
    <dbReference type="NCBI Taxonomy" id="4536"/>
    <lineage>
        <taxon>Eukaryota</taxon>
        <taxon>Viridiplantae</taxon>
        <taxon>Streptophyta</taxon>
        <taxon>Embryophyta</taxon>
        <taxon>Tracheophyta</taxon>
        <taxon>Spermatophyta</taxon>
        <taxon>Magnoliopsida</taxon>
        <taxon>Liliopsida</taxon>
        <taxon>Poales</taxon>
        <taxon>Poaceae</taxon>
        <taxon>BOP clade</taxon>
        <taxon>Oryzoideae</taxon>
        <taxon>Oryzeae</taxon>
        <taxon>Oryzinae</taxon>
        <taxon>Oryza</taxon>
    </lineage>
</organism>
<protein>
    <submittedName>
        <fullName evidence="2">Uncharacterized protein</fullName>
    </submittedName>
</protein>
<name>A0A0E0HQL9_ORYNI</name>
<reference evidence="2" key="1">
    <citation type="submission" date="2015-04" db="UniProtKB">
        <authorList>
            <consortium name="EnsemblPlants"/>
        </authorList>
    </citation>
    <scope>IDENTIFICATION</scope>
    <source>
        <strain evidence="2">SL10</strain>
    </source>
</reference>
<dbReference type="Proteomes" id="UP000006591">
    <property type="component" value="Chromosome 6"/>
</dbReference>
<sequence>MRCELRSRGVGEGPPAGCSTGRSRGAGGGGRARWDSMWRKSERCSGRDRWGRRSVMREERIRSRWTARGAV</sequence>
<dbReference type="HOGENOM" id="CLU_2744342_0_0_1"/>
<proteinExistence type="predicted"/>
<reference evidence="2" key="2">
    <citation type="submission" date="2018-04" db="EMBL/GenBank/DDBJ databases">
        <title>OnivRS2 (Oryza nivara Reference Sequence Version 2).</title>
        <authorList>
            <person name="Zhang J."/>
            <person name="Kudrna D."/>
            <person name="Lee S."/>
            <person name="Talag J."/>
            <person name="Rajasekar S."/>
            <person name="Welchert J."/>
            <person name="Hsing Y.-I."/>
            <person name="Wing R.A."/>
        </authorList>
    </citation>
    <scope>NUCLEOTIDE SEQUENCE [LARGE SCALE GENOMIC DNA]</scope>
    <source>
        <strain evidence="2">SL10</strain>
    </source>
</reference>